<evidence type="ECO:0000313" key="3">
    <source>
        <dbReference type="EMBL" id="KAK4150151.1"/>
    </source>
</evidence>
<keyword evidence="4" id="KW-1185">Reference proteome</keyword>
<feature type="compositionally biased region" description="Basic and acidic residues" evidence="1">
    <location>
        <begin position="298"/>
        <end position="308"/>
    </location>
</feature>
<feature type="region of interest" description="Disordered" evidence="1">
    <location>
        <begin position="215"/>
        <end position="332"/>
    </location>
</feature>
<gene>
    <name evidence="3" type="ORF">C8A00DRAFT_18272</name>
</gene>
<comment type="caution">
    <text evidence="3">The sequence shown here is derived from an EMBL/GenBank/DDBJ whole genome shotgun (WGS) entry which is preliminary data.</text>
</comment>
<evidence type="ECO:0000256" key="2">
    <source>
        <dbReference type="SAM" id="Phobius"/>
    </source>
</evidence>
<feature type="transmembrane region" description="Helical" evidence="2">
    <location>
        <begin position="191"/>
        <end position="212"/>
    </location>
</feature>
<feature type="compositionally biased region" description="Basic and acidic residues" evidence="1">
    <location>
        <begin position="254"/>
        <end position="271"/>
    </location>
</feature>
<proteinExistence type="predicted"/>
<name>A0AAN6VHC8_9PEZI</name>
<dbReference type="AlphaFoldDB" id="A0AAN6VHC8"/>
<organism evidence="3 4">
    <name type="scientific">Chaetomidium leptoderma</name>
    <dbReference type="NCBI Taxonomy" id="669021"/>
    <lineage>
        <taxon>Eukaryota</taxon>
        <taxon>Fungi</taxon>
        <taxon>Dikarya</taxon>
        <taxon>Ascomycota</taxon>
        <taxon>Pezizomycotina</taxon>
        <taxon>Sordariomycetes</taxon>
        <taxon>Sordariomycetidae</taxon>
        <taxon>Sordariales</taxon>
        <taxon>Chaetomiaceae</taxon>
        <taxon>Chaetomidium</taxon>
    </lineage>
</organism>
<accession>A0AAN6VHC8</accession>
<protein>
    <submittedName>
        <fullName evidence="3">Uncharacterized protein</fullName>
    </submittedName>
</protein>
<feature type="compositionally biased region" description="Polar residues" evidence="1">
    <location>
        <begin position="321"/>
        <end position="332"/>
    </location>
</feature>
<keyword evidence="2" id="KW-1133">Transmembrane helix</keyword>
<keyword evidence="2" id="KW-0812">Transmembrane</keyword>
<dbReference type="EMBL" id="MU857092">
    <property type="protein sequence ID" value="KAK4150151.1"/>
    <property type="molecule type" value="Genomic_DNA"/>
</dbReference>
<sequence length="332" mass="37897">MAFPWDHHPALGIERPPLLSTVFCQPIAVGGPNGLSLDFTVWPILVPGGDKEEVMVCYTRDKQFRNKYMERGYCGLDASFRGQFEYNCPEQIIHIAPTVREDDQHQSTQVHRPGTEDGSKRGGRNPKRHDDKPSLVRSIYDFFSAPSRRHFMNIMHSIRRHFERFDGDVETVIMVIIYLSFYPVLCLPSLFYYFVIFFIMSMVLEMIGLVGYSQTEDGAPKKVGNAPNLSKPGRPRRSKTRPPAANTAPRRRPSSPERKPHDQHPWRKPETNDVPGTVAANNKPRKRRVEFSFQHASSTHEPRQRDPEFEQDTDDTDGLATPSSMDSLGSID</sequence>
<reference evidence="3" key="2">
    <citation type="submission" date="2023-05" db="EMBL/GenBank/DDBJ databases">
        <authorList>
            <consortium name="Lawrence Berkeley National Laboratory"/>
            <person name="Steindorff A."/>
            <person name="Hensen N."/>
            <person name="Bonometti L."/>
            <person name="Westerberg I."/>
            <person name="Brannstrom I.O."/>
            <person name="Guillou S."/>
            <person name="Cros-Aarteil S."/>
            <person name="Calhoun S."/>
            <person name="Haridas S."/>
            <person name="Kuo A."/>
            <person name="Mondo S."/>
            <person name="Pangilinan J."/>
            <person name="Riley R."/>
            <person name="Labutti K."/>
            <person name="Andreopoulos B."/>
            <person name="Lipzen A."/>
            <person name="Chen C."/>
            <person name="Yanf M."/>
            <person name="Daum C."/>
            <person name="Ng V."/>
            <person name="Clum A."/>
            <person name="Ohm R."/>
            <person name="Martin F."/>
            <person name="Silar P."/>
            <person name="Natvig D."/>
            <person name="Lalanne C."/>
            <person name="Gautier V."/>
            <person name="Ament-Velasquez S.L."/>
            <person name="Kruys A."/>
            <person name="Hutchinson M.I."/>
            <person name="Powell A.J."/>
            <person name="Barry K."/>
            <person name="Miller A.N."/>
            <person name="Grigoriev I.V."/>
            <person name="Debuchy R."/>
            <person name="Gladieux P."/>
            <person name="Thoren M.H."/>
            <person name="Johannesson H."/>
        </authorList>
    </citation>
    <scope>NUCLEOTIDE SEQUENCE</scope>
    <source>
        <strain evidence="3">CBS 538.74</strain>
    </source>
</reference>
<keyword evidence="2" id="KW-0472">Membrane</keyword>
<evidence type="ECO:0000313" key="4">
    <source>
        <dbReference type="Proteomes" id="UP001302745"/>
    </source>
</evidence>
<feature type="region of interest" description="Disordered" evidence="1">
    <location>
        <begin position="99"/>
        <end position="132"/>
    </location>
</feature>
<reference evidence="3" key="1">
    <citation type="journal article" date="2023" name="Mol. Phylogenet. Evol.">
        <title>Genome-scale phylogeny and comparative genomics of the fungal order Sordariales.</title>
        <authorList>
            <person name="Hensen N."/>
            <person name="Bonometti L."/>
            <person name="Westerberg I."/>
            <person name="Brannstrom I.O."/>
            <person name="Guillou S."/>
            <person name="Cros-Aarteil S."/>
            <person name="Calhoun S."/>
            <person name="Haridas S."/>
            <person name="Kuo A."/>
            <person name="Mondo S."/>
            <person name="Pangilinan J."/>
            <person name="Riley R."/>
            <person name="LaButti K."/>
            <person name="Andreopoulos B."/>
            <person name="Lipzen A."/>
            <person name="Chen C."/>
            <person name="Yan M."/>
            <person name="Daum C."/>
            <person name="Ng V."/>
            <person name="Clum A."/>
            <person name="Steindorff A."/>
            <person name="Ohm R.A."/>
            <person name="Martin F."/>
            <person name="Silar P."/>
            <person name="Natvig D.O."/>
            <person name="Lalanne C."/>
            <person name="Gautier V."/>
            <person name="Ament-Velasquez S.L."/>
            <person name="Kruys A."/>
            <person name="Hutchinson M.I."/>
            <person name="Powell A.J."/>
            <person name="Barry K."/>
            <person name="Miller A.N."/>
            <person name="Grigoriev I.V."/>
            <person name="Debuchy R."/>
            <person name="Gladieux P."/>
            <person name="Hiltunen Thoren M."/>
            <person name="Johannesson H."/>
        </authorList>
    </citation>
    <scope>NUCLEOTIDE SEQUENCE</scope>
    <source>
        <strain evidence="3">CBS 538.74</strain>
    </source>
</reference>
<dbReference type="Proteomes" id="UP001302745">
    <property type="component" value="Unassembled WGS sequence"/>
</dbReference>
<evidence type="ECO:0000256" key="1">
    <source>
        <dbReference type="SAM" id="MobiDB-lite"/>
    </source>
</evidence>